<comment type="caution">
    <text evidence="1">The sequence shown here is derived from an EMBL/GenBank/DDBJ whole genome shotgun (WGS) entry which is preliminary data.</text>
</comment>
<reference evidence="2" key="1">
    <citation type="journal article" date="2023" name="Nat. Plants">
        <title>Single-cell RNA sequencing provides a high-resolution roadmap for understanding the multicellular compartmentation of specialized metabolism.</title>
        <authorList>
            <person name="Sun S."/>
            <person name="Shen X."/>
            <person name="Li Y."/>
            <person name="Li Y."/>
            <person name="Wang S."/>
            <person name="Li R."/>
            <person name="Zhang H."/>
            <person name="Shen G."/>
            <person name="Guo B."/>
            <person name="Wei J."/>
            <person name="Xu J."/>
            <person name="St-Pierre B."/>
            <person name="Chen S."/>
            <person name="Sun C."/>
        </authorList>
    </citation>
    <scope>NUCLEOTIDE SEQUENCE [LARGE SCALE GENOMIC DNA]</scope>
</reference>
<protein>
    <submittedName>
        <fullName evidence="1">Uncharacterized protein</fullName>
    </submittedName>
</protein>
<dbReference type="Proteomes" id="UP001060085">
    <property type="component" value="Linkage Group LG03"/>
</dbReference>
<organism evidence="1 2">
    <name type="scientific">Catharanthus roseus</name>
    <name type="common">Madagascar periwinkle</name>
    <name type="synonym">Vinca rosea</name>
    <dbReference type="NCBI Taxonomy" id="4058"/>
    <lineage>
        <taxon>Eukaryota</taxon>
        <taxon>Viridiplantae</taxon>
        <taxon>Streptophyta</taxon>
        <taxon>Embryophyta</taxon>
        <taxon>Tracheophyta</taxon>
        <taxon>Spermatophyta</taxon>
        <taxon>Magnoliopsida</taxon>
        <taxon>eudicotyledons</taxon>
        <taxon>Gunneridae</taxon>
        <taxon>Pentapetalae</taxon>
        <taxon>asterids</taxon>
        <taxon>lamiids</taxon>
        <taxon>Gentianales</taxon>
        <taxon>Apocynaceae</taxon>
        <taxon>Rauvolfioideae</taxon>
        <taxon>Vinceae</taxon>
        <taxon>Catharanthinae</taxon>
        <taxon>Catharanthus</taxon>
    </lineage>
</organism>
<proteinExistence type="predicted"/>
<accession>A0ACC0BIR6</accession>
<sequence length="263" mass="29762">MEIEVAENSSNLNLTAASNPGGDVVQLRPSLQHLKPESARNNTNNLKEAVKEEVKEKNSLVLDPILVLPLLSMLMFMCIGITELGCTTILFESSAIDLLRMIILHPVGASILSKHICTENGRRITVFYDFFFSDTYVSDTYFSDTSTQIFLLPDKKTASGHTNSFISRGMVEKRPKECTVCGWSPVLVHFQWREDVLKLWMVDPLERGRRVVELTLHRTKEVPMKSQSLQAKDLVDEDKMEKKRPSHSKIKSLKTLKALSLVE</sequence>
<evidence type="ECO:0000313" key="2">
    <source>
        <dbReference type="Proteomes" id="UP001060085"/>
    </source>
</evidence>
<gene>
    <name evidence="1" type="ORF">M9H77_12853</name>
</gene>
<evidence type="ECO:0000313" key="1">
    <source>
        <dbReference type="EMBL" id="KAI5672489.1"/>
    </source>
</evidence>
<name>A0ACC0BIR6_CATRO</name>
<dbReference type="EMBL" id="CM044703">
    <property type="protein sequence ID" value="KAI5672489.1"/>
    <property type="molecule type" value="Genomic_DNA"/>
</dbReference>
<keyword evidence="2" id="KW-1185">Reference proteome</keyword>